<proteinExistence type="predicted"/>
<evidence type="ECO:0000313" key="2">
    <source>
        <dbReference type="Proteomes" id="UP000187172"/>
    </source>
</evidence>
<evidence type="ECO:0000313" key="1">
    <source>
        <dbReference type="EMBL" id="OMF45032.1"/>
    </source>
</evidence>
<protein>
    <recommendedName>
        <fullName evidence="3">HEPN domain-containing protein</fullName>
    </recommendedName>
</protein>
<gene>
    <name evidence="1" type="ORF">BK138_34255</name>
</gene>
<dbReference type="Proteomes" id="UP000187172">
    <property type="component" value="Unassembled WGS sequence"/>
</dbReference>
<dbReference type="AlphaFoldDB" id="A0A1R1DZX8"/>
<keyword evidence="2" id="KW-1185">Reference proteome</keyword>
<dbReference type="EMBL" id="MRTP01000024">
    <property type="protein sequence ID" value="OMF45032.1"/>
    <property type="molecule type" value="Genomic_DNA"/>
</dbReference>
<evidence type="ECO:0008006" key="3">
    <source>
        <dbReference type="Google" id="ProtNLM"/>
    </source>
</evidence>
<reference evidence="1 2" key="1">
    <citation type="submission" date="2016-11" db="EMBL/GenBank/DDBJ databases">
        <title>Paenibacillus species isolates.</title>
        <authorList>
            <person name="Beno S.M."/>
        </authorList>
    </citation>
    <scope>NUCLEOTIDE SEQUENCE [LARGE SCALE GENOMIC DNA]</scope>
    <source>
        <strain evidence="1 2">FSL R5-0378</strain>
    </source>
</reference>
<name>A0A1R1DZX8_9BACL</name>
<sequence>MQHLAQIHMDSAARMLHPTSAYICILFSDRALEYMLKALYMKEKNCLFPPPSFTLQDVIELTTQNSVPDLDRALFMYTIHFLAGYNDVSFLRFIHTSQLQKLLKQIDDVMLHLSARVASHPSESYRPIFPNQRKPGSSTPH</sequence>
<accession>A0A1R1DZX8</accession>
<organism evidence="1 2">
    <name type="scientific">Paenibacillus rhizosphaerae</name>
    <dbReference type="NCBI Taxonomy" id="297318"/>
    <lineage>
        <taxon>Bacteria</taxon>
        <taxon>Bacillati</taxon>
        <taxon>Bacillota</taxon>
        <taxon>Bacilli</taxon>
        <taxon>Bacillales</taxon>
        <taxon>Paenibacillaceae</taxon>
        <taxon>Paenibacillus</taxon>
    </lineage>
</organism>
<comment type="caution">
    <text evidence="1">The sequence shown here is derived from an EMBL/GenBank/DDBJ whole genome shotgun (WGS) entry which is preliminary data.</text>
</comment>